<evidence type="ECO:0000256" key="2">
    <source>
        <dbReference type="ARBA" id="ARBA00023163"/>
    </source>
</evidence>
<dbReference type="PANTHER" id="PTHR30363:SF44">
    <property type="entry name" value="AGA OPERON TRANSCRIPTIONAL REPRESSOR-RELATED"/>
    <property type="match status" value="1"/>
</dbReference>
<dbReference type="InterPro" id="IPR036388">
    <property type="entry name" value="WH-like_DNA-bd_sf"/>
</dbReference>
<dbReference type="EMBL" id="JAENIL010000002">
    <property type="protein sequence ID" value="MBK1875486.1"/>
    <property type="molecule type" value="Genomic_DNA"/>
</dbReference>
<dbReference type="InterPro" id="IPR050313">
    <property type="entry name" value="Carb_Metab_HTH_regulators"/>
</dbReference>
<dbReference type="PROSITE" id="PS51000">
    <property type="entry name" value="HTH_DEOR_2"/>
    <property type="match status" value="1"/>
</dbReference>
<dbReference type="SMART" id="SM01134">
    <property type="entry name" value="DeoRC"/>
    <property type="match status" value="1"/>
</dbReference>
<dbReference type="InterPro" id="IPR014036">
    <property type="entry name" value="DeoR-like_C"/>
</dbReference>
<dbReference type="InterPro" id="IPR037171">
    <property type="entry name" value="NagB/RpiA_transferase-like"/>
</dbReference>
<accession>A0A934RSD7</accession>
<gene>
    <name evidence="4" type="ORF">JIN87_01335</name>
</gene>
<evidence type="ECO:0000259" key="3">
    <source>
        <dbReference type="PROSITE" id="PS51000"/>
    </source>
</evidence>
<evidence type="ECO:0000313" key="5">
    <source>
        <dbReference type="Proteomes" id="UP000617628"/>
    </source>
</evidence>
<dbReference type="InterPro" id="IPR001034">
    <property type="entry name" value="DeoR_HTH"/>
</dbReference>
<dbReference type="SMART" id="SM00420">
    <property type="entry name" value="HTH_DEOR"/>
    <property type="match status" value="1"/>
</dbReference>
<dbReference type="Pfam" id="PF00455">
    <property type="entry name" value="DeoRC"/>
    <property type="match status" value="1"/>
</dbReference>
<dbReference type="PRINTS" id="PR00037">
    <property type="entry name" value="HTHLACR"/>
</dbReference>
<organism evidence="4 5">
    <name type="scientific">Pelagicoccus mobilis</name>
    <dbReference type="NCBI Taxonomy" id="415221"/>
    <lineage>
        <taxon>Bacteria</taxon>
        <taxon>Pseudomonadati</taxon>
        <taxon>Verrucomicrobiota</taxon>
        <taxon>Opitutia</taxon>
        <taxon>Puniceicoccales</taxon>
        <taxon>Pelagicoccaceae</taxon>
        <taxon>Pelagicoccus</taxon>
    </lineage>
</organism>
<dbReference type="RefSeq" id="WP_200353703.1">
    <property type="nucleotide sequence ID" value="NZ_JAENIL010000002.1"/>
</dbReference>
<comment type="caution">
    <text evidence="4">The sequence shown here is derived from an EMBL/GenBank/DDBJ whole genome shotgun (WGS) entry which is preliminary data.</text>
</comment>
<evidence type="ECO:0000313" key="4">
    <source>
        <dbReference type="EMBL" id="MBK1875486.1"/>
    </source>
</evidence>
<keyword evidence="2" id="KW-0804">Transcription</keyword>
<dbReference type="Gene3D" id="1.10.10.10">
    <property type="entry name" value="Winged helix-like DNA-binding domain superfamily/Winged helix DNA-binding domain"/>
    <property type="match status" value="1"/>
</dbReference>
<reference evidence="4" key="1">
    <citation type="submission" date="2021-01" db="EMBL/GenBank/DDBJ databases">
        <title>Modified the classification status of verrucomicrobia.</title>
        <authorList>
            <person name="Feng X."/>
        </authorList>
    </citation>
    <scope>NUCLEOTIDE SEQUENCE</scope>
    <source>
        <strain evidence="4">KCTC 13126</strain>
    </source>
</reference>
<feature type="domain" description="HTH deoR-type" evidence="3">
    <location>
        <begin position="1"/>
        <end position="55"/>
    </location>
</feature>
<dbReference type="InterPro" id="IPR036390">
    <property type="entry name" value="WH_DNA-bd_sf"/>
</dbReference>
<dbReference type="SUPFAM" id="SSF46785">
    <property type="entry name" value="Winged helix' DNA-binding domain"/>
    <property type="match status" value="1"/>
</dbReference>
<name>A0A934RSD7_9BACT</name>
<keyword evidence="5" id="KW-1185">Reference proteome</keyword>
<dbReference type="AlphaFoldDB" id="A0A934RSD7"/>
<dbReference type="PANTHER" id="PTHR30363">
    <property type="entry name" value="HTH-TYPE TRANSCRIPTIONAL REGULATOR SRLR-RELATED"/>
    <property type="match status" value="1"/>
</dbReference>
<keyword evidence="1" id="KW-0805">Transcription regulation</keyword>
<proteinExistence type="predicted"/>
<protein>
    <submittedName>
        <fullName evidence="4">DeoR/GlpR transcriptional regulator</fullName>
    </submittedName>
</protein>
<evidence type="ECO:0000256" key="1">
    <source>
        <dbReference type="ARBA" id="ARBA00023015"/>
    </source>
</evidence>
<dbReference type="SUPFAM" id="SSF100950">
    <property type="entry name" value="NagB/RpiA/CoA transferase-like"/>
    <property type="match status" value="1"/>
</dbReference>
<dbReference type="Gene3D" id="3.40.50.1360">
    <property type="match status" value="1"/>
</dbReference>
<dbReference type="GO" id="GO:0003700">
    <property type="term" value="F:DNA-binding transcription factor activity"/>
    <property type="evidence" value="ECO:0007669"/>
    <property type="project" value="InterPro"/>
</dbReference>
<dbReference type="Proteomes" id="UP000617628">
    <property type="component" value="Unassembled WGS sequence"/>
</dbReference>
<sequence>MTREEQILELLSEQEKVSVEDLTRSLNSSPATIRRALNALEEKGKLIRVHGGAIPAPQDAGELNFLAKQNTQSNPKRRIASYAAQVPNEGETLFIDSGSTTYEFATQILKKGHYQIYTNSLPIFELACKLDYPINIVGGRLRPLSRAIVGAAASEWLAGLWFDRAILGASGLHPKAGFFTTEEEEAAVKKTACMNSEQTIVLADSSKWDTPAAVQFASWKAVDLLISDTSLSDSAKKTIKTHKGTRIETA</sequence>
<dbReference type="Pfam" id="PF08220">
    <property type="entry name" value="HTH_DeoR"/>
    <property type="match status" value="1"/>
</dbReference>